<dbReference type="Proteomes" id="UP001438707">
    <property type="component" value="Unassembled WGS sequence"/>
</dbReference>
<organism evidence="2 3">
    <name type="scientific">Apatococcus lobatus</name>
    <dbReference type="NCBI Taxonomy" id="904363"/>
    <lineage>
        <taxon>Eukaryota</taxon>
        <taxon>Viridiplantae</taxon>
        <taxon>Chlorophyta</taxon>
        <taxon>core chlorophytes</taxon>
        <taxon>Trebouxiophyceae</taxon>
        <taxon>Chlorellales</taxon>
        <taxon>Chlorellaceae</taxon>
        <taxon>Apatococcus</taxon>
    </lineage>
</organism>
<dbReference type="AlphaFoldDB" id="A0AAW1RNR7"/>
<evidence type="ECO:0000313" key="3">
    <source>
        <dbReference type="Proteomes" id="UP001438707"/>
    </source>
</evidence>
<feature type="compositionally biased region" description="Basic and acidic residues" evidence="1">
    <location>
        <begin position="1"/>
        <end position="13"/>
    </location>
</feature>
<feature type="region of interest" description="Disordered" evidence="1">
    <location>
        <begin position="1"/>
        <end position="23"/>
    </location>
</feature>
<protein>
    <submittedName>
        <fullName evidence="2">Uncharacterized protein</fullName>
    </submittedName>
</protein>
<proteinExistence type="predicted"/>
<accession>A0AAW1RNR7</accession>
<name>A0AAW1RNR7_9CHLO</name>
<evidence type="ECO:0000313" key="2">
    <source>
        <dbReference type="EMBL" id="KAK9835454.1"/>
    </source>
</evidence>
<gene>
    <name evidence="2" type="ORF">WJX74_000411</name>
</gene>
<dbReference type="EMBL" id="JALJOS010000008">
    <property type="protein sequence ID" value="KAK9835454.1"/>
    <property type="molecule type" value="Genomic_DNA"/>
</dbReference>
<sequence>MRLPEVKRPDLKGSDYASPHSCSPAGGTYPPAHYSWVPGLKHCRKHSYFLAQATHGSISLYNAEGMMMSPKQLELHSCEHLIPYVIDDGSLGIVEASDQAHHEVHFMDPHTG</sequence>
<evidence type="ECO:0000256" key="1">
    <source>
        <dbReference type="SAM" id="MobiDB-lite"/>
    </source>
</evidence>
<comment type="caution">
    <text evidence="2">The sequence shown here is derived from an EMBL/GenBank/DDBJ whole genome shotgun (WGS) entry which is preliminary data.</text>
</comment>
<keyword evidence="3" id="KW-1185">Reference proteome</keyword>
<reference evidence="2 3" key="1">
    <citation type="journal article" date="2024" name="Nat. Commun.">
        <title>Phylogenomics reveals the evolutionary origins of lichenization in chlorophyte algae.</title>
        <authorList>
            <person name="Puginier C."/>
            <person name="Libourel C."/>
            <person name="Otte J."/>
            <person name="Skaloud P."/>
            <person name="Haon M."/>
            <person name="Grisel S."/>
            <person name="Petersen M."/>
            <person name="Berrin J.G."/>
            <person name="Delaux P.M."/>
            <person name="Dal Grande F."/>
            <person name="Keller J."/>
        </authorList>
    </citation>
    <scope>NUCLEOTIDE SEQUENCE [LARGE SCALE GENOMIC DNA]</scope>
    <source>
        <strain evidence="2 3">SAG 2145</strain>
    </source>
</reference>